<dbReference type="EMBL" id="BQNB010017327">
    <property type="protein sequence ID" value="GJT61889.1"/>
    <property type="molecule type" value="Genomic_DNA"/>
</dbReference>
<reference evidence="1" key="2">
    <citation type="submission" date="2022-01" db="EMBL/GenBank/DDBJ databases">
        <authorList>
            <person name="Yamashiro T."/>
            <person name="Shiraishi A."/>
            <person name="Satake H."/>
            <person name="Nakayama K."/>
        </authorList>
    </citation>
    <scope>NUCLEOTIDE SEQUENCE</scope>
</reference>
<comment type="caution">
    <text evidence="1">The sequence shown here is derived from an EMBL/GenBank/DDBJ whole genome shotgun (WGS) entry which is preliminary data.</text>
</comment>
<gene>
    <name evidence="1" type="ORF">Tco_1005422</name>
</gene>
<accession>A0ABQ5FFD9</accession>
<keyword evidence="2" id="KW-1185">Reference proteome</keyword>
<protein>
    <submittedName>
        <fullName evidence="1">Uncharacterized protein</fullName>
    </submittedName>
</protein>
<reference evidence="1" key="1">
    <citation type="journal article" date="2022" name="Int. J. Mol. Sci.">
        <title>Draft Genome of Tanacetum Coccineum: Genomic Comparison of Closely Related Tanacetum-Family Plants.</title>
        <authorList>
            <person name="Yamashiro T."/>
            <person name="Shiraishi A."/>
            <person name="Nakayama K."/>
            <person name="Satake H."/>
        </authorList>
    </citation>
    <scope>NUCLEOTIDE SEQUENCE</scope>
</reference>
<evidence type="ECO:0000313" key="2">
    <source>
        <dbReference type="Proteomes" id="UP001151760"/>
    </source>
</evidence>
<organism evidence="1 2">
    <name type="scientific">Tanacetum coccineum</name>
    <dbReference type="NCBI Taxonomy" id="301880"/>
    <lineage>
        <taxon>Eukaryota</taxon>
        <taxon>Viridiplantae</taxon>
        <taxon>Streptophyta</taxon>
        <taxon>Embryophyta</taxon>
        <taxon>Tracheophyta</taxon>
        <taxon>Spermatophyta</taxon>
        <taxon>Magnoliopsida</taxon>
        <taxon>eudicotyledons</taxon>
        <taxon>Gunneridae</taxon>
        <taxon>Pentapetalae</taxon>
        <taxon>asterids</taxon>
        <taxon>campanulids</taxon>
        <taxon>Asterales</taxon>
        <taxon>Asteraceae</taxon>
        <taxon>Asteroideae</taxon>
        <taxon>Anthemideae</taxon>
        <taxon>Anthemidinae</taxon>
        <taxon>Tanacetum</taxon>
    </lineage>
</organism>
<sequence length="100" mass="10958">MRRSTERGVTLSHGVTCDECIRDSGNSECRGVGLMKHTVVSYSCEDTIFKRRDTETVCRCVRDSQRLSESATVDERGTGSTASLVTDGLCDCFSAVILRS</sequence>
<proteinExistence type="predicted"/>
<evidence type="ECO:0000313" key="1">
    <source>
        <dbReference type="EMBL" id="GJT61889.1"/>
    </source>
</evidence>
<dbReference type="Proteomes" id="UP001151760">
    <property type="component" value="Unassembled WGS sequence"/>
</dbReference>
<name>A0ABQ5FFD9_9ASTR</name>